<evidence type="ECO:0000256" key="5">
    <source>
        <dbReference type="SAM" id="MobiDB-lite"/>
    </source>
</evidence>
<dbReference type="SMART" id="SM00066">
    <property type="entry name" value="GAL4"/>
    <property type="match status" value="1"/>
</dbReference>
<evidence type="ECO:0000256" key="2">
    <source>
        <dbReference type="ARBA" id="ARBA00022723"/>
    </source>
</evidence>
<dbReference type="GO" id="GO:0006351">
    <property type="term" value="P:DNA-templated transcription"/>
    <property type="evidence" value="ECO:0007669"/>
    <property type="project" value="InterPro"/>
</dbReference>
<keyword evidence="9" id="KW-1185">Reference proteome</keyword>
<comment type="subcellular location">
    <subcellularLocation>
        <location evidence="1">Nucleus</location>
    </subcellularLocation>
</comment>
<evidence type="ECO:0000256" key="3">
    <source>
        <dbReference type="ARBA" id="ARBA00023125"/>
    </source>
</evidence>
<keyword evidence="4" id="KW-0539">Nucleus</keyword>
<reference evidence="8" key="1">
    <citation type="submission" date="2023-06" db="EMBL/GenBank/DDBJ databases">
        <title>Genome-scale phylogeny and comparative genomics of the fungal order Sordariales.</title>
        <authorList>
            <consortium name="Lawrence Berkeley National Laboratory"/>
            <person name="Hensen N."/>
            <person name="Bonometti L."/>
            <person name="Westerberg I."/>
            <person name="Brannstrom I.O."/>
            <person name="Guillou S."/>
            <person name="Cros-Aarteil S."/>
            <person name="Calhoun S."/>
            <person name="Haridas S."/>
            <person name="Kuo A."/>
            <person name="Mondo S."/>
            <person name="Pangilinan J."/>
            <person name="Riley R."/>
            <person name="Labutti K."/>
            <person name="Andreopoulos B."/>
            <person name="Lipzen A."/>
            <person name="Chen C."/>
            <person name="Yanf M."/>
            <person name="Daum C."/>
            <person name="Ng V."/>
            <person name="Clum A."/>
            <person name="Steindorff A."/>
            <person name="Ohm R."/>
            <person name="Martin F."/>
            <person name="Silar P."/>
            <person name="Natvig D."/>
            <person name="Lalanne C."/>
            <person name="Gautier V."/>
            <person name="Ament-Velasquez S.L."/>
            <person name="Kruys A."/>
            <person name="Hutchinson M.I."/>
            <person name="Powell A.J."/>
            <person name="Barry K."/>
            <person name="Miller A.N."/>
            <person name="Grigoriev I.V."/>
            <person name="Debuchy R."/>
            <person name="Gladieux P."/>
            <person name="Thoren M.H."/>
            <person name="Johannesson H."/>
        </authorList>
    </citation>
    <scope>NUCLEOTIDE SEQUENCE</scope>
    <source>
        <strain evidence="8">SMH2532-1</strain>
    </source>
</reference>
<dbReference type="GO" id="GO:0005634">
    <property type="term" value="C:nucleus"/>
    <property type="evidence" value="ECO:0007669"/>
    <property type="project" value="UniProtKB-SubCell"/>
</dbReference>
<dbReference type="Pfam" id="PF00172">
    <property type="entry name" value="Zn_clus"/>
    <property type="match status" value="1"/>
</dbReference>
<evidence type="ECO:0000313" key="9">
    <source>
        <dbReference type="Proteomes" id="UP001174936"/>
    </source>
</evidence>
<name>A0AA39XXS4_9PEZI</name>
<dbReference type="PANTHER" id="PTHR46910">
    <property type="entry name" value="TRANSCRIPTION FACTOR PDR1"/>
    <property type="match status" value="1"/>
</dbReference>
<accession>A0AA39XXS4</accession>
<dbReference type="SUPFAM" id="SSF57701">
    <property type="entry name" value="Zn2/Cys6 DNA-binding domain"/>
    <property type="match status" value="1"/>
</dbReference>
<dbReference type="InterPro" id="IPR036864">
    <property type="entry name" value="Zn2-C6_fun-type_DNA-bd_sf"/>
</dbReference>
<dbReference type="GO" id="GO:0003677">
    <property type="term" value="F:DNA binding"/>
    <property type="evidence" value="ECO:0007669"/>
    <property type="project" value="UniProtKB-KW"/>
</dbReference>
<feature type="compositionally biased region" description="Basic and acidic residues" evidence="5">
    <location>
        <begin position="627"/>
        <end position="637"/>
    </location>
</feature>
<dbReference type="CDD" id="cd12148">
    <property type="entry name" value="fungal_TF_MHR"/>
    <property type="match status" value="1"/>
</dbReference>
<proteinExistence type="predicted"/>
<dbReference type="PANTHER" id="PTHR46910:SF3">
    <property type="entry name" value="HALOTOLERANCE PROTEIN 9-RELATED"/>
    <property type="match status" value="1"/>
</dbReference>
<dbReference type="GO" id="GO:0000981">
    <property type="term" value="F:DNA-binding transcription factor activity, RNA polymerase II-specific"/>
    <property type="evidence" value="ECO:0007669"/>
    <property type="project" value="InterPro"/>
</dbReference>
<dbReference type="InterPro" id="IPR001138">
    <property type="entry name" value="Zn2Cys6_DnaBD"/>
</dbReference>
<keyword evidence="3" id="KW-0238">DNA-binding</keyword>
<sequence length="681" mass="75996">MSSYGKVIKINKTCDQCRQRKVRCIVPSPKPHTRQTELPITCINCANRNEPCHYSIFRPKRVTGPPRALPTRQPEPNDGELYIDRILQRGPQEIEVVLFEESMFKVPDGRVKTCAMAFFSNQRVASLAEKLGTQCLTELVERLEVLVQKRVVGQGEVEESPSAVASVNFNKPSVPERVEPLIAEAFVKAYFKHIHPVYPLLDEEEFCSVALSTTVEDRLRRDPVFSCLYHTVLALGSQYFNGGGFVPRLGQAWGLFQISLGLLPHVLAPPHSLINLQALTAMSVFSLNPCCVQLDLTIVTEAARLAHTLQYHQTANSQLGDLKTFWVVYYLEKMASFTESMSSLLADEDIACMIPHAPEACFDGYNWYLSAIRLGRISSVAYSTLFSASSSLRSKDALSKAIPDVRRRLEDWRLSIPPPFRPNEPIQLEEDASSSTKLVFLQTQYYYFNIVIALERLTLQVEVGNSPAKEESKHRLMLAARTVIELIKFIDIDAFVSIVLCGVMPLAALFILFDFIIHNPSHPDTQKNLVLLEKVATHFQHLERASLGILPGDTISEFAGIARRYAAKFAKGNPLLEGPSREATASLQPTHPLPASYELGITKLHLTVTSSESSQDARLAPSNTDSEESRPASDPSREASQAVEQLNYPTDDTMEEADASLGDLRNLFGWVFPDWGDVPFT</sequence>
<dbReference type="Proteomes" id="UP001174936">
    <property type="component" value="Unassembled WGS sequence"/>
</dbReference>
<protein>
    <recommendedName>
        <fullName evidence="7">Zn(2)-C6 fungal-type domain-containing protein</fullName>
    </recommendedName>
</protein>
<dbReference type="CDD" id="cd00067">
    <property type="entry name" value="GAL4"/>
    <property type="match status" value="1"/>
</dbReference>
<keyword evidence="6" id="KW-0472">Membrane</keyword>
<evidence type="ECO:0000259" key="7">
    <source>
        <dbReference type="PROSITE" id="PS50048"/>
    </source>
</evidence>
<keyword evidence="2" id="KW-0479">Metal-binding</keyword>
<dbReference type="AlphaFoldDB" id="A0AA39XXS4"/>
<dbReference type="Pfam" id="PF04082">
    <property type="entry name" value="Fungal_trans"/>
    <property type="match status" value="1"/>
</dbReference>
<evidence type="ECO:0000256" key="1">
    <source>
        <dbReference type="ARBA" id="ARBA00004123"/>
    </source>
</evidence>
<keyword evidence="6" id="KW-1133">Transmembrane helix</keyword>
<dbReference type="GO" id="GO:0008270">
    <property type="term" value="F:zinc ion binding"/>
    <property type="evidence" value="ECO:0007669"/>
    <property type="project" value="InterPro"/>
</dbReference>
<keyword evidence="6" id="KW-0812">Transmembrane</keyword>
<dbReference type="Gene3D" id="4.10.240.10">
    <property type="entry name" value="Zn(2)-C6 fungal-type DNA-binding domain"/>
    <property type="match status" value="1"/>
</dbReference>
<evidence type="ECO:0000313" key="8">
    <source>
        <dbReference type="EMBL" id="KAK0642054.1"/>
    </source>
</evidence>
<feature type="domain" description="Zn(2)-C6 fungal-type" evidence="7">
    <location>
        <begin position="13"/>
        <end position="54"/>
    </location>
</feature>
<comment type="caution">
    <text evidence="8">The sequence shown here is derived from an EMBL/GenBank/DDBJ whole genome shotgun (WGS) entry which is preliminary data.</text>
</comment>
<feature type="compositionally biased region" description="Polar residues" evidence="5">
    <location>
        <begin position="638"/>
        <end position="650"/>
    </location>
</feature>
<feature type="compositionally biased region" description="Polar residues" evidence="5">
    <location>
        <begin position="609"/>
        <end position="624"/>
    </location>
</feature>
<evidence type="ECO:0000256" key="6">
    <source>
        <dbReference type="SAM" id="Phobius"/>
    </source>
</evidence>
<dbReference type="PROSITE" id="PS50048">
    <property type="entry name" value="ZN2_CY6_FUNGAL_2"/>
    <property type="match status" value="1"/>
</dbReference>
<dbReference type="EMBL" id="JAULSV010000006">
    <property type="protein sequence ID" value="KAK0642054.1"/>
    <property type="molecule type" value="Genomic_DNA"/>
</dbReference>
<feature type="transmembrane region" description="Helical" evidence="6">
    <location>
        <begin position="494"/>
        <end position="517"/>
    </location>
</feature>
<dbReference type="InterPro" id="IPR007219">
    <property type="entry name" value="XnlR_reg_dom"/>
</dbReference>
<feature type="region of interest" description="Disordered" evidence="5">
    <location>
        <begin position="609"/>
        <end position="654"/>
    </location>
</feature>
<dbReference type="InterPro" id="IPR050987">
    <property type="entry name" value="AtrR-like"/>
</dbReference>
<organism evidence="8 9">
    <name type="scientific">Cercophora newfieldiana</name>
    <dbReference type="NCBI Taxonomy" id="92897"/>
    <lineage>
        <taxon>Eukaryota</taxon>
        <taxon>Fungi</taxon>
        <taxon>Dikarya</taxon>
        <taxon>Ascomycota</taxon>
        <taxon>Pezizomycotina</taxon>
        <taxon>Sordariomycetes</taxon>
        <taxon>Sordariomycetidae</taxon>
        <taxon>Sordariales</taxon>
        <taxon>Lasiosphaeriaceae</taxon>
        <taxon>Cercophora</taxon>
    </lineage>
</organism>
<evidence type="ECO:0000256" key="4">
    <source>
        <dbReference type="ARBA" id="ARBA00023242"/>
    </source>
</evidence>
<gene>
    <name evidence="8" type="ORF">B0T16DRAFT_420949</name>
</gene>